<dbReference type="SUPFAM" id="SSF50969">
    <property type="entry name" value="YVTN repeat-like/Quinoprotein amine dehydrogenase"/>
    <property type="match status" value="1"/>
</dbReference>
<comment type="caution">
    <text evidence="1">The sequence shown here is derived from an EMBL/GenBank/DDBJ whole genome shotgun (WGS) entry which is preliminary data.</text>
</comment>
<proteinExistence type="predicted"/>
<organism evidence="1 2">
    <name type="scientific">Nonomuraea jabiensis</name>
    <dbReference type="NCBI Taxonomy" id="882448"/>
    <lineage>
        <taxon>Bacteria</taxon>
        <taxon>Bacillati</taxon>
        <taxon>Actinomycetota</taxon>
        <taxon>Actinomycetes</taxon>
        <taxon>Streptosporangiales</taxon>
        <taxon>Streptosporangiaceae</taxon>
        <taxon>Nonomuraea</taxon>
    </lineage>
</organism>
<evidence type="ECO:0000313" key="2">
    <source>
        <dbReference type="Proteomes" id="UP000579153"/>
    </source>
</evidence>
<dbReference type="InterPro" id="IPR011044">
    <property type="entry name" value="Quino_amine_DH_bsu"/>
</dbReference>
<sequence length="126" mass="13857">MLVRDARRQRVGALPGGRLRWLALTAGPVAWSPDDRYAAALTPGRPRRLTVFDAGTGQPVGDPVVQAEGSLHWGMRGAEARLAVVVADRGGVDVHDAYGRHRYHLPVATTRRVGRYFHDGQERPWA</sequence>
<dbReference type="EMBL" id="JACHMB010000001">
    <property type="protein sequence ID" value="MBB5780597.1"/>
    <property type="molecule type" value="Genomic_DNA"/>
</dbReference>
<evidence type="ECO:0000313" key="1">
    <source>
        <dbReference type="EMBL" id="MBB5780597.1"/>
    </source>
</evidence>
<protein>
    <submittedName>
        <fullName evidence="1">Uncharacterized protein</fullName>
    </submittedName>
</protein>
<name>A0A7W9LE81_9ACTN</name>
<dbReference type="Proteomes" id="UP000579153">
    <property type="component" value="Unassembled WGS sequence"/>
</dbReference>
<dbReference type="AlphaFoldDB" id="A0A7W9LE81"/>
<dbReference type="RefSeq" id="WP_185079470.1">
    <property type="nucleotide sequence ID" value="NZ_JACHMB010000001.1"/>
</dbReference>
<accession>A0A7W9LE81</accession>
<gene>
    <name evidence="1" type="ORF">HD596_007353</name>
</gene>
<keyword evidence="2" id="KW-1185">Reference proteome</keyword>
<reference evidence="1 2" key="1">
    <citation type="submission" date="2020-08" db="EMBL/GenBank/DDBJ databases">
        <title>Sequencing the genomes of 1000 actinobacteria strains.</title>
        <authorList>
            <person name="Klenk H.-P."/>
        </authorList>
    </citation>
    <scope>NUCLEOTIDE SEQUENCE [LARGE SCALE GENOMIC DNA]</scope>
    <source>
        <strain evidence="1 2">DSM 45507</strain>
    </source>
</reference>